<feature type="compositionally biased region" description="Polar residues" evidence="1">
    <location>
        <begin position="20"/>
        <end position="31"/>
    </location>
</feature>
<dbReference type="Proteomes" id="UP001497482">
    <property type="component" value="Chromosome 16"/>
</dbReference>
<dbReference type="EMBL" id="OZ035838">
    <property type="protein sequence ID" value="CAL1583442.1"/>
    <property type="molecule type" value="Genomic_DNA"/>
</dbReference>
<evidence type="ECO:0000256" key="1">
    <source>
        <dbReference type="SAM" id="MobiDB-lite"/>
    </source>
</evidence>
<organism evidence="2 3">
    <name type="scientific">Knipowitschia caucasica</name>
    <name type="common">Caucasian dwarf goby</name>
    <name type="synonym">Pomatoschistus caucasicus</name>
    <dbReference type="NCBI Taxonomy" id="637954"/>
    <lineage>
        <taxon>Eukaryota</taxon>
        <taxon>Metazoa</taxon>
        <taxon>Chordata</taxon>
        <taxon>Craniata</taxon>
        <taxon>Vertebrata</taxon>
        <taxon>Euteleostomi</taxon>
        <taxon>Actinopterygii</taxon>
        <taxon>Neopterygii</taxon>
        <taxon>Teleostei</taxon>
        <taxon>Neoteleostei</taxon>
        <taxon>Acanthomorphata</taxon>
        <taxon>Gobiaria</taxon>
        <taxon>Gobiiformes</taxon>
        <taxon>Gobioidei</taxon>
        <taxon>Gobiidae</taxon>
        <taxon>Gobiinae</taxon>
        <taxon>Knipowitschia</taxon>
    </lineage>
</organism>
<feature type="compositionally biased region" description="Basic and acidic residues" evidence="1">
    <location>
        <begin position="9"/>
        <end position="18"/>
    </location>
</feature>
<keyword evidence="3" id="KW-1185">Reference proteome</keyword>
<proteinExistence type="predicted"/>
<feature type="region of interest" description="Disordered" evidence="1">
    <location>
        <begin position="1"/>
        <end position="36"/>
    </location>
</feature>
<gene>
    <name evidence="2" type="ORF">KC01_LOCUS13910</name>
</gene>
<evidence type="ECO:0000313" key="2">
    <source>
        <dbReference type="EMBL" id="CAL1583442.1"/>
    </source>
</evidence>
<name>A0AAV2K0T5_KNICA</name>
<reference evidence="2 3" key="1">
    <citation type="submission" date="2024-04" db="EMBL/GenBank/DDBJ databases">
        <authorList>
            <person name="Waldvogel A.-M."/>
            <person name="Schoenle A."/>
        </authorList>
    </citation>
    <scope>NUCLEOTIDE SEQUENCE [LARGE SCALE GENOMIC DNA]</scope>
</reference>
<dbReference type="AlphaFoldDB" id="A0AAV2K0T5"/>
<protein>
    <submittedName>
        <fullName evidence="2">Uncharacterized protein</fullName>
    </submittedName>
</protein>
<sequence length="79" mass="8587">MGSTTRAAAELRRLHHGPDASNTRSASSQTWHRGKRVNSVAQQFVNGPAEMVTPPLTRDKGGGERFFPPSVALIYNLPT</sequence>
<accession>A0AAV2K0T5</accession>
<evidence type="ECO:0000313" key="3">
    <source>
        <dbReference type="Proteomes" id="UP001497482"/>
    </source>
</evidence>